<organism evidence="2 3">
    <name type="scientific">Pseudomonas cremoris</name>
    <dbReference type="NCBI Taxonomy" id="2724178"/>
    <lineage>
        <taxon>Bacteria</taxon>
        <taxon>Pseudomonadati</taxon>
        <taxon>Pseudomonadota</taxon>
        <taxon>Gammaproteobacteria</taxon>
        <taxon>Pseudomonadales</taxon>
        <taxon>Pseudomonadaceae</taxon>
        <taxon>Pseudomonas</taxon>
    </lineage>
</organism>
<comment type="caution">
    <text evidence="2">The sequence shown here is derived from an EMBL/GenBank/DDBJ whole genome shotgun (WGS) entry which is preliminary data.</text>
</comment>
<dbReference type="Proteomes" id="UP000534677">
    <property type="component" value="Unassembled WGS sequence"/>
</dbReference>
<dbReference type="RefSeq" id="WP_144420574.1">
    <property type="nucleotide sequence ID" value="NZ_JAAXCZ010000013.1"/>
</dbReference>
<feature type="chain" id="PRO_5046068612" evidence="1">
    <location>
        <begin position="22"/>
        <end position="125"/>
    </location>
</feature>
<sequence>MKSFFSYPLCILSLLATQAFAQDQAANVQVRQLSASLIAGTCDALYRVSELPTGNDHDAAKTDASNLDLHRCQYIRESVDCMGDNSCPSYEQWTQDNVEISPELPRDAFLIALKKRETTLNSGGK</sequence>
<keyword evidence="3" id="KW-1185">Reference proteome</keyword>
<keyword evidence="1" id="KW-0732">Signal</keyword>
<evidence type="ECO:0000313" key="3">
    <source>
        <dbReference type="Proteomes" id="UP000534677"/>
    </source>
</evidence>
<reference evidence="2 3" key="1">
    <citation type="submission" date="2020-04" db="EMBL/GenBank/DDBJ databases">
        <title>Pseudomonas crami sp. nov., a novel proteolytic bacterial species isolated from cream.</title>
        <authorList>
            <person name="Hofmann K."/>
            <person name="Woller A."/>
            <person name="Huptas C."/>
            <person name="Wenning M."/>
            <person name="Scherer S."/>
            <person name="Doll E.V."/>
        </authorList>
    </citation>
    <scope>NUCLEOTIDE SEQUENCE [LARGE SCALE GENOMIC DNA]</scope>
    <source>
        <strain evidence="2 3">WS 5096</strain>
    </source>
</reference>
<protein>
    <submittedName>
        <fullName evidence="2">Uncharacterized protein</fullName>
    </submittedName>
</protein>
<dbReference type="EMBL" id="JAAXCZ010000013">
    <property type="protein sequence ID" value="MBC2383800.1"/>
    <property type="molecule type" value="Genomic_DNA"/>
</dbReference>
<name>A0ABR6TDF5_9PSED</name>
<evidence type="ECO:0000313" key="2">
    <source>
        <dbReference type="EMBL" id="MBC2383800.1"/>
    </source>
</evidence>
<gene>
    <name evidence="2" type="ORF">HF209_22925</name>
</gene>
<feature type="signal peptide" evidence="1">
    <location>
        <begin position="1"/>
        <end position="21"/>
    </location>
</feature>
<accession>A0ABR6TDF5</accession>
<proteinExistence type="predicted"/>
<evidence type="ECO:0000256" key="1">
    <source>
        <dbReference type="SAM" id="SignalP"/>
    </source>
</evidence>